<evidence type="ECO:0000313" key="2">
    <source>
        <dbReference type="Proteomes" id="UP000196027"/>
    </source>
</evidence>
<accession>A0A1Y0IBF5</accession>
<name>A0A1Y0IBF5_9GAMM</name>
<dbReference type="AlphaFoldDB" id="A0A1Y0IBF5"/>
<gene>
    <name evidence="1" type="ORF">OLMES_3791</name>
</gene>
<evidence type="ECO:0000313" key="1">
    <source>
        <dbReference type="EMBL" id="ARU57811.1"/>
    </source>
</evidence>
<keyword evidence="2" id="KW-1185">Reference proteome</keyword>
<dbReference type="KEGG" id="ome:OLMES_3791"/>
<proteinExistence type="predicted"/>
<dbReference type="Proteomes" id="UP000196027">
    <property type="component" value="Chromosome"/>
</dbReference>
<protein>
    <submittedName>
        <fullName evidence="1">Uncharacterized protein</fullName>
    </submittedName>
</protein>
<organism evidence="1 2">
    <name type="scientific">Oleiphilus messinensis</name>
    <dbReference type="NCBI Taxonomy" id="141451"/>
    <lineage>
        <taxon>Bacteria</taxon>
        <taxon>Pseudomonadati</taxon>
        <taxon>Pseudomonadota</taxon>
        <taxon>Gammaproteobacteria</taxon>
        <taxon>Oceanospirillales</taxon>
        <taxon>Oleiphilaceae</taxon>
        <taxon>Oleiphilus</taxon>
    </lineage>
</organism>
<reference evidence="1 2" key="1">
    <citation type="submission" date="2017-05" db="EMBL/GenBank/DDBJ databases">
        <title>Genomic insights into alkan degradation activity of Oleiphilus messinensis.</title>
        <authorList>
            <person name="Kozyavkin S.A."/>
            <person name="Slesarev A.I."/>
            <person name="Golyshin P.N."/>
            <person name="Korzhenkov A."/>
            <person name="Golyshina O.N."/>
            <person name="Toshchakov S.V."/>
        </authorList>
    </citation>
    <scope>NUCLEOTIDE SEQUENCE [LARGE SCALE GENOMIC DNA]</scope>
    <source>
        <strain evidence="1 2">ME102</strain>
    </source>
</reference>
<sequence length="260" mass="29842">MIESDSVKRVEQMMDQALAQYYETGEYHYPIVPGMEEWTMTQDRTGVVIDVISIPEAIVQELSNKQLLRLTVENPNVYLANAYPFHVFVQRFSTQFNGLQVLLTRDGVVPFLLDEYLSIPIDRAASDRDHMSPFEGRNQSASYLNIRNFLLEGLLAIDETYAAAILDQRFLQNVAEKYEVKLNSPENSESRLISLEASRMIVVPTLKQAGLLPIEVKDGQERYPYELIIDDALYETLSMSNYSEDEYLLDLFTQWLAAAY</sequence>
<dbReference type="EMBL" id="CP021425">
    <property type="protein sequence ID" value="ARU57811.1"/>
    <property type="molecule type" value="Genomic_DNA"/>
</dbReference>